<evidence type="ECO:0000256" key="1">
    <source>
        <dbReference type="ARBA" id="ARBA00001947"/>
    </source>
</evidence>
<keyword evidence="10" id="KW-0482">Metalloprotease</keyword>
<evidence type="ECO:0000256" key="7">
    <source>
        <dbReference type="ARBA" id="ARBA00022723"/>
    </source>
</evidence>
<dbReference type="Proteomes" id="UP000079169">
    <property type="component" value="Unplaced"/>
</dbReference>
<dbReference type="GO" id="GO:0008270">
    <property type="term" value="F:zinc ion binding"/>
    <property type="evidence" value="ECO:0007669"/>
    <property type="project" value="TreeGrafter"/>
</dbReference>
<dbReference type="GO" id="GO:0005615">
    <property type="term" value="C:extracellular space"/>
    <property type="evidence" value="ECO:0007669"/>
    <property type="project" value="TreeGrafter"/>
</dbReference>
<evidence type="ECO:0000256" key="13">
    <source>
        <dbReference type="ARBA" id="ARBA00023288"/>
    </source>
</evidence>
<dbReference type="Gene3D" id="1.25.50.20">
    <property type="match status" value="1"/>
</dbReference>
<evidence type="ECO:0000313" key="16">
    <source>
        <dbReference type="RefSeq" id="XP_026686540.1"/>
    </source>
</evidence>
<evidence type="ECO:0000256" key="6">
    <source>
        <dbReference type="ARBA" id="ARBA00022670"/>
    </source>
</evidence>
<dbReference type="Pfam" id="PF11838">
    <property type="entry name" value="ERAP1_C"/>
    <property type="match status" value="1"/>
</dbReference>
<evidence type="ECO:0000313" key="15">
    <source>
        <dbReference type="Proteomes" id="UP000079169"/>
    </source>
</evidence>
<evidence type="ECO:0000256" key="8">
    <source>
        <dbReference type="ARBA" id="ARBA00022729"/>
    </source>
</evidence>
<dbReference type="GO" id="GO:0042277">
    <property type="term" value="F:peptide binding"/>
    <property type="evidence" value="ECO:0007669"/>
    <property type="project" value="TreeGrafter"/>
</dbReference>
<dbReference type="InterPro" id="IPR024571">
    <property type="entry name" value="ERAP1-like_C_dom"/>
</dbReference>
<comment type="similarity">
    <text evidence="3">Belongs to the peptidase M1 family.</text>
</comment>
<evidence type="ECO:0000259" key="14">
    <source>
        <dbReference type="Pfam" id="PF11838"/>
    </source>
</evidence>
<evidence type="ECO:0000256" key="4">
    <source>
        <dbReference type="ARBA" id="ARBA00022475"/>
    </source>
</evidence>
<dbReference type="PANTHER" id="PTHR11533:SF294">
    <property type="entry name" value="THYROTROPIN-RELEASING HORMONE-DEGRADING ECTOENZYME"/>
    <property type="match status" value="1"/>
</dbReference>
<dbReference type="PANTHER" id="PTHR11533">
    <property type="entry name" value="PROTEASE M1 ZINC METALLOPROTEASE"/>
    <property type="match status" value="1"/>
</dbReference>
<comment type="cofactor">
    <cofactor evidence="1">
        <name>Zn(2+)</name>
        <dbReference type="ChEBI" id="CHEBI:29105"/>
    </cofactor>
</comment>
<feature type="domain" description="ERAP1-like C-terminal" evidence="14">
    <location>
        <begin position="154"/>
        <end position="243"/>
    </location>
</feature>
<dbReference type="GeneID" id="103519139"/>
<dbReference type="InterPro" id="IPR027268">
    <property type="entry name" value="Peptidase_M4/M1_CTD_sf"/>
</dbReference>
<dbReference type="GO" id="GO:0006508">
    <property type="term" value="P:proteolysis"/>
    <property type="evidence" value="ECO:0007669"/>
    <property type="project" value="UniProtKB-KW"/>
</dbReference>
<keyword evidence="9" id="KW-0378">Hydrolase</keyword>
<keyword evidence="7" id="KW-0479">Metal-binding</keyword>
<comment type="subcellular location">
    <subcellularLocation>
        <location evidence="2">Cell membrane</location>
        <topology evidence="2">Lipid-anchor</topology>
        <topology evidence="2">GPI-anchor</topology>
    </subcellularLocation>
</comment>
<evidence type="ECO:0000256" key="11">
    <source>
        <dbReference type="ARBA" id="ARBA00023136"/>
    </source>
</evidence>
<keyword evidence="11" id="KW-0472">Membrane</keyword>
<evidence type="ECO:0000256" key="9">
    <source>
        <dbReference type="ARBA" id="ARBA00022801"/>
    </source>
</evidence>
<evidence type="ECO:0000256" key="10">
    <source>
        <dbReference type="ARBA" id="ARBA00023049"/>
    </source>
</evidence>
<organism evidence="15 16">
    <name type="scientific">Diaphorina citri</name>
    <name type="common">Asian citrus psyllid</name>
    <dbReference type="NCBI Taxonomy" id="121845"/>
    <lineage>
        <taxon>Eukaryota</taxon>
        <taxon>Metazoa</taxon>
        <taxon>Ecdysozoa</taxon>
        <taxon>Arthropoda</taxon>
        <taxon>Hexapoda</taxon>
        <taxon>Insecta</taxon>
        <taxon>Pterygota</taxon>
        <taxon>Neoptera</taxon>
        <taxon>Paraneoptera</taxon>
        <taxon>Hemiptera</taxon>
        <taxon>Sternorrhyncha</taxon>
        <taxon>Psylloidea</taxon>
        <taxon>Psyllidae</taxon>
        <taxon>Diaphorininae</taxon>
        <taxon>Diaphorina</taxon>
    </lineage>
</organism>
<gene>
    <name evidence="16" type="primary">LOC103519139</name>
</gene>
<proteinExistence type="inferred from homology"/>
<dbReference type="KEGG" id="dci:103519139"/>
<dbReference type="RefSeq" id="XP_026686540.1">
    <property type="nucleotide sequence ID" value="XM_026830739.1"/>
</dbReference>
<name>A0A3Q0JIH6_DIACI</name>
<protein>
    <submittedName>
        <fullName evidence="16">Aminopeptidase N-like</fullName>
    </submittedName>
</protein>
<dbReference type="GO" id="GO:0070006">
    <property type="term" value="F:metalloaminopeptidase activity"/>
    <property type="evidence" value="ECO:0007669"/>
    <property type="project" value="TreeGrafter"/>
</dbReference>
<dbReference type="Gene3D" id="2.60.40.1910">
    <property type="match status" value="1"/>
</dbReference>
<sequence>MISSTDSKSLPVEYPPLLMVLKLGLQKYIKKKAMGSSTQAELWAFLTNAGHEMRTLPEKMDVETIMNTWTLQTGFPVIRVARDYDAGSAVVKQKRFFLEPIEPEPTDTSLWWVPLTVATRNRPNFRVTKPFHWLRAEPNLTIKQEDLNAESDDWIIFNIQQTGYYRVLYDEKNWYLIIATLRNSTTYNTIHLLNRAQLIDDAMNLARAGLLDYKIALDVTAYLQYETELVPWRSAMQALGYIEGQL</sequence>
<keyword evidence="8" id="KW-0732">Signal</keyword>
<dbReference type="InterPro" id="IPR050344">
    <property type="entry name" value="Peptidase_M1_aminopeptidases"/>
</dbReference>
<evidence type="ECO:0000256" key="3">
    <source>
        <dbReference type="ARBA" id="ARBA00010136"/>
    </source>
</evidence>
<evidence type="ECO:0000256" key="2">
    <source>
        <dbReference type="ARBA" id="ARBA00004609"/>
    </source>
</evidence>
<reference evidence="16" key="1">
    <citation type="submission" date="2025-08" db="UniProtKB">
        <authorList>
            <consortium name="RefSeq"/>
        </authorList>
    </citation>
    <scope>IDENTIFICATION</scope>
</reference>
<evidence type="ECO:0000256" key="12">
    <source>
        <dbReference type="ARBA" id="ARBA00023180"/>
    </source>
</evidence>
<dbReference type="GO" id="GO:0043171">
    <property type="term" value="P:peptide catabolic process"/>
    <property type="evidence" value="ECO:0007669"/>
    <property type="project" value="TreeGrafter"/>
</dbReference>
<keyword evidence="5" id="KW-0336">GPI-anchor</keyword>
<dbReference type="STRING" id="121845.A0A3Q0JIH6"/>
<accession>A0A3Q0JIH6</accession>
<dbReference type="GO" id="GO:0005737">
    <property type="term" value="C:cytoplasm"/>
    <property type="evidence" value="ECO:0007669"/>
    <property type="project" value="TreeGrafter"/>
</dbReference>
<dbReference type="AlphaFoldDB" id="A0A3Q0JIH6"/>
<keyword evidence="4" id="KW-1003">Cell membrane</keyword>
<keyword evidence="15" id="KW-1185">Reference proteome</keyword>
<dbReference type="FunFam" id="2.60.40.1910:FF:000008">
    <property type="entry name" value="Aminopeptidase"/>
    <property type="match status" value="1"/>
</dbReference>
<dbReference type="GO" id="GO:0005886">
    <property type="term" value="C:plasma membrane"/>
    <property type="evidence" value="ECO:0007669"/>
    <property type="project" value="UniProtKB-SubCell"/>
</dbReference>
<dbReference type="GO" id="GO:0098552">
    <property type="term" value="C:side of membrane"/>
    <property type="evidence" value="ECO:0007669"/>
    <property type="project" value="UniProtKB-KW"/>
</dbReference>
<keyword evidence="13" id="KW-0449">Lipoprotein</keyword>
<dbReference type="PaxDb" id="121845-A0A3Q0JIH6"/>
<evidence type="ECO:0000256" key="5">
    <source>
        <dbReference type="ARBA" id="ARBA00022622"/>
    </source>
</evidence>
<dbReference type="Gene3D" id="1.10.390.10">
    <property type="entry name" value="Neutral Protease Domain 2"/>
    <property type="match status" value="1"/>
</dbReference>
<keyword evidence="6" id="KW-0645">Protease</keyword>
<keyword evidence="12" id="KW-0325">Glycoprotein</keyword>